<keyword evidence="1" id="KW-0472">Membrane</keyword>
<evidence type="ECO:0000313" key="2">
    <source>
        <dbReference type="EMBL" id="VEU33416.1"/>
    </source>
</evidence>
<reference evidence="2 3" key="1">
    <citation type="submission" date="2019-01" db="EMBL/GenBank/DDBJ databases">
        <authorList>
            <person name="Ferrante I. M."/>
        </authorList>
    </citation>
    <scope>NUCLEOTIDE SEQUENCE [LARGE SCALE GENOMIC DNA]</scope>
    <source>
        <strain evidence="2 3">B856</strain>
    </source>
</reference>
<protein>
    <submittedName>
        <fullName evidence="2">Uncharacterized protein</fullName>
    </submittedName>
</protein>
<keyword evidence="3" id="KW-1185">Reference proteome</keyword>
<gene>
    <name evidence="2" type="ORF">PSNMU_V1.4_AUG-EV-PASAV3_0002200</name>
</gene>
<proteinExistence type="predicted"/>
<dbReference type="EMBL" id="CAACVS010000001">
    <property type="protein sequence ID" value="VEU33416.1"/>
    <property type="molecule type" value="Genomic_DNA"/>
</dbReference>
<keyword evidence="1" id="KW-1133">Transmembrane helix</keyword>
<accession>A0A448YUF2</accession>
<feature type="transmembrane region" description="Helical" evidence="1">
    <location>
        <begin position="107"/>
        <end position="130"/>
    </location>
</feature>
<keyword evidence="1" id="KW-0812">Transmembrane</keyword>
<name>A0A448YUF2_9STRA</name>
<evidence type="ECO:0000256" key="1">
    <source>
        <dbReference type="SAM" id="Phobius"/>
    </source>
</evidence>
<feature type="transmembrane region" description="Helical" evidence="1">
    <location>
        <begin position="6"/>
        <end position="23"/>
    </location>
</feature>
<sequence>MNGREQSFAVTAILVVGLVLNMIGDRTTAFQSIVLVSRPGRRNRGKFRTNQCHNHNFIHNCRDASLFASPSGKEDIDFNDELDDEKFNEVVSEQPIEFEWRVLQQMLGINIFTVILAALIVFFLSMNIILGPGWLGSTIGIPGTGNIQEVSPTLPGSLDLNRPEYRL</sequence>
<dbReference type="OrthoDB" id="45621at2759"/>
<organism evidence="2 3">
    <name type="scientific">Pseudo-nitzschia multistriata</name>
    <dbReference type="NCBI Taxonomy" id="183589"/>
    <lineage>
        <taxon>Eukaryota</taxon>
        <taxon>Sar</taxon>
        <taxon>Stramenopiles</taxon>
        <taxon>Ochrophyta</taxon>
        <taxon>Bacillariophyta</taxon>
        <taxon>Bacillariophyceae</taxon>
        <taxon>Bacillariophycidae</taxon>
        <taxon>Bacillariales</taxon>
        <taxon>Bacillariaceae</taxon>
        <taxon>Pseudo-nitzschia</taxon>
    </lineage>
</organism>
<dbReference type="AlphaFoldDB" id="A0A448YUF2"/>
<dbReference type="Proteomes" id="UP000291116">
    <property type="component" value="Unassembled WGS sequence"/>
</dbReference>
<evidence type="ECO:0000313" key="3">
    <source>
        <dbReference type="Proteomes" id="UP000291116"/>
    </source>
</evidence>